<dbReference type="Proteomes" id="UP000027982">
    <property type="component" value="Chromosome"/>
</dbReference>
<dbReference type="AlphaFoldDB" id="A0A068NLR6"/>
<dbReference type="EMBL" id="CP007139">
    <property type="protein sequence ID" value="AIE84493.1"/>
    <property type="molecule type" value="Genomic_DNA"/>
</dbReference>
<accession>A0A068NLR6</accession>
<keyword evidence="2" id="KW-1185">Reference proteome</keyword>
<dbReference type="eggNOG" id="COG0457">
    <property type="taxonomic scope" value="Bacteria"/>
</dbReference>
<evidence type="ECO:0000313" key="2">
    <source>
        <dbReference type="Proteomes" id="UP000027982"/>
    </source>
</evidence>
<sequence length="160" mass="18206">MVAAMLAVSLASLAVTDEKSLDFWVGNWDAVGRSLNPDGKTWSQTKAENRIERVLGDKVVQESFTMGTFAGQSWSVYAPKAKIWRQTWVDNQGGYIDLVGGMENGHMVLHTIPQKAKPKLANRMIFQDITPQAFTWRWESTKDGGKNWQLQWELKYTRRA</sequence>
<organism evidence="1 2">
    <name type="scientific">Fimbriimonas ginsengisoli Gsoil 348</name>
    <dbReference type="NCBI Taxonomy" id="661478"/>
    <lineage>
        <taxon>Bacteria</taxon>
        <taxon>Bacillati</taxon>
        <taxon>Armatimonadota</taxon>
        <taxon>Fimbriimonadia</taxon>
        <taxon>Fimbriimonadales</taxon>
        <taxon>Fimbriimonadaceae</taxon>
        <taxon>Fimbriimonas</taxon>
    </lineage>
</organism>
<protein>
    <submittedName>
        <fullName evidence="1">Tetratricopeptide repeat protein</fullName>
    </submittedName>
</protein>
<dbReference type="STRING" id="661478.OP10G_1125"/>
<gene>
    <name evidence="1" type="ORF">OP10G_1125</name>
</gene>
<dbReference type="KEGG" id="fgi:OP10G_1125"/>
<dbReference type="HOGENOM" id="CLU_1649601_0_0_0"/>
<proteinExistence type="predicted"/>
<evidence type="ECO:0000313" key="1">
    <source>
        <dbReference type="EMBL" id="AIE84493.1"/>
    </source>
</evidence>
<name>A0A068NLR6_FIMGI</name>
<reference evidence="1 2" key="1">
    <citation type="journal article" date="2014" name="PLoS ONE">
        <title>The first complete genome sequence of the class fimbriimonadia in the phylum armatimonadetes.</title>
        <authorList>
            <person name="Hu Z.Y."/>
            <person name="Wang Y.Z."/>
            <person name="Im W.T."/>
            <person name="Wang S.Y."/>
            <person name="Zhao G.P."/>
            <person name="Zheng H.J."/>
            <person name="Quan Z.X."/>
        </authorList>
    </citation>
    <scope>NUCLEOTIDE SEQUENCE [LARGE SCALE GENOMIC DNA]</scope>
    <source>
        <strain evidence="1">Gsoil 348</strain>
    </source>
</reference>
<dbReference type="OrthoDB" id="1121396at2"/>